<evidence type="ECO:0000313" key="2">
    <source>
        <dbReference type="Proteomes" id="UP000747110"/>
    </source>
</evidence>
<protein>
    <submittedName>
        <fullName evidence="1">Uncharacterized protein</fullName>
    </submittedName>
</protein>
<dbReference type="Proteomes" id="UP000747110">
    <property type="component" value="Unassembled WGS sequence"/>
</dbReference>
<reference evidence="1" key="1">
    <citation type="journal article" date="2021" name="Proc. Natl. Acad. Sci. U.S.A.">
        <title>Three genomes in the algal genus Volvox reveal the fate of a haploid sex-determining region after a transition to homothallism.</title>
        <authorList>
            <person name="Yamamoto K."/>
            <person name="Hamaji T."/>
            <person name="Kawai-Toyooka H."/>
            <person name="Matsuzaki R."/>
            <person name="Takahashi F."/>
            <person name="Nishimura Y."/>
            <person name="Kawachi M."/>
            <person name="Noguchi H."/>
            <person name="Minakuchi Y."/>
            <person name="Umen J.G."/>
            <person name="Toyoda A."/>
            <person name="Nozaki H."/>
        </authorList>
    </citation>
    <scope>NUCLEOTIDE SEQUENCE</scope>
    <source>
        <strain evidence="1">NIES-3786</strain>
    </source>
</reference>
<comment type="caution">
    <text evidence="1">The sequence shown here is derived from an EMBL/GenBank/DDBJ whole genome shotgun (WGS) entry which is preliminary data.</text>
</comment>
<dbReference type="EMBL" id="BNCP01000009">
    <property type="protein sequence ID" value="GIL76543.1"/>
    <property type="molecule type" value="Genomic_DNA"/>
</dbReference>
<keyword evidence="2" id="KW-1185">Reference proteome</keyword>
<organism evidence="1 2">
    <name type="scientific">Volvox reticuliferus</name>
    <dbReference type="NCBI Taxonomy" id="1737510"/>
    <lineage>
        <taxon>Eukaryota</taxon>
        <taxon>Viridiplantae</taxon>
        <taxon>Chlorophyta</taxon>
        <taxon>core chlorophytes</taxon>
        <taxon>Chlorophyceae</taxon>
        <taxon>CS clade</taxon>
        <taxon>Chlamydomonadales</taxon>
        <taxon>Volvocaceae</taxon>
        <taxon>Volvox</taxon>
    </lineage>
</organism>
<proteinExistence type="predicted"/>
<accession>A0A8J4FM78</accession>
<evidence type="ECO:0000313" key="1">
    <source>
        <dbReference type="EMBL" id="GIL76543.1"/>
    </source>
</evidence>
<gene>
    <name evidence="1" type="ORF">Vretifemale_6035</name>
</gene>
<dbReference type="AlphaFoldDB" id="A0A8J4FM78"/>
<name>A0A8J4FM78_9CHLO</name>
<sequence>MAMRARPRRPLPLTRICITHEPTRCCCMGCSAGLQSAVHCAASVCTAHHRTNHAMAVSGIDAQYVTYEHIEVYLHPLQVRLTYALGYVLTAGPWHYWGSK</sequence>